<evidence type="ECO:0000313" key="2">
    <source>
        <dbReference type="EMBL" id="SMY06647.1"/>
    </source>
</evidence>
<organism evidence="2 3">
    <name type="scientific">Flavimaricola marinus</name>
    <dbReference type="NCBI Taxonomy" id="1819565"/>
    <lineage>
        <taxon>Bacteria</taxon>
        <taxon>Pseudomonadati</taxon>
        <taxon>Pseudomonadota</taxon>
        <taxon>Alphaproteobacteria</taxon>
        <taxon>Rhodobacterales</taxon>
        <taxon>Paracoccaceae</taxon>
        <taxon>Flavimaricola</taxon>
    </lineage>
</organism>
<accession>A0A238LA97</accession>
<dbReference type="AlphaFoldDB" id="A0A238LA97"/>
<reference evidence="2 3" key="1">
    <citation type="submission" date="2017-05" db="EMBL/GenBank/DDBJ databases">
        <authorList>
            <person name="Song R."/>
            <person name="Chenine A.L."/>
            <person name="Ruprecht R.M."/>
        </authorList>
    </citation>
    <scope>NUCLEOTIDE SEQUENCE [LARGE SCALE GENOMIC DNA]</scope>
    <source>
        <strain evidence="2 3">CECT 8899</strain>
    </source>
</reference>
<dbReference type="Proteomes" id="UP000201613">
    <property type="component" value="Unassembled WGS sequence"/>
</dbReference>
<dbReference type="InterPro" id="IPR012312">
    <property type="entry name" value="Hemerythrin-like"/>
</dbReference>
<dbReference type="Gene3D" id="1.20.120.520">
    <property type="entry name" value="nmb1532 protein domain like"/>
    <property type="match status" value="1"/>
</dbReference>
<dbReference type="Pfam" id="PF01814">
    <property type="entry name" value="Hemerythrin"/>
    <property type="match status" value="1"/>
</dbReference>
<protein>
    <recommendedName>
        <fullName evidence="1">Hemerythrin-like domain-containing protein</fullName>
    </recommendedName>
</protein>
<evidence type="ECO:0000259" key="1">
    <source>
        <dbReference type="Pfam" id="PF01814"/>
    </source>
</evidence>
<feature type="domain" description="Hemerythrin-like" evidence="1">
    <location>
        <begin position="40"/>
        <end position="181"/>
    </location>
</feature>
<dbReference type="RefSeq" id="WP_093990799.1">
    <property type="nucleotide sequence ID" value="NZ_FXZK01000001.1"/>
</dbReference>
<gene>
    <name evidence="2" type="ORF">LOM8899_00775</name>
</gene>
<dbReference type="OrthoDB" id="6077989at2"/>
<dbReference type="CDD" id="cd12108">
    <property type="entry name" value="Hr-like"/>
    <property type="match status" value="1"/>
</dbReference>
<keyword evidence="3" id="KW-1185">Reference proteome</keyword>
<sequence>MTTDPTDLAVRTALPDALRVLTEQWPRDEWEAHPNFEGLVRFWMERHMMFRKIMDLLQQDARSLIDGNMDSKDYAGRLSRFGGMFVNDLHGHHQIEDVHYFPKLSRSEPSVATGFEILDRDHHAIDAELERFVKGANGILQRLDDAKVLRERAGCFEADLTDVAALLDRHLLDEEDLVVPVILKHGPDKLDG</sequence>
<proteinExistence type="predicted"/>
<evidence type="ECO:0000313" key="3">
    <source>
        <dbReference type="Proteomes" id="UP000201613"/>
    </source>
</evidence>
<name>A0A238LA97_9RHOB</name>
<dbReference type="EMBL" id="FXZK01000001">
    <property type="protein sequence ID" value="SMY06647.1"/>
    <property type="molecule type" value="Genomic_DNA"/>
</dbReference>